<comment type="caution">
    <text evidence="2">The sequence shown here is derived from an EMBL/GenBank/DDBJ whole genome shotgun (WGS) entry which is preliminary data.</text>
</comment>
<proteinExistence type="predicted"/>
<reference evidence="2 3" key="1">
    <citation type="submission" date="2014-10" db="EMBL/GenBank/DDBJ databases">
        <title>Kaistella jeonii genome.</title>
        <authorList>
            <person name="Clayton J.T."/>
            <person name="Newman J.D."/>
        </authorList>
    </citation>
    <scope>NUCLEOTIDE SEQUENCE [LARGE SCALE GENOMIC DNA]</scope>
    <source>
        <strain evidence="2 3">DSM 17048</strain>
    </source>
</reference>
<evidence type="ECO:0000313" key="3">
    <source>
        <dbReference type="Proteomes" id="UP000031473"/>
    </source>
</evidence>
<dbReference type="InterPro" id="IPR050452">
    <property type="entry name" value="Metacaspase"/>
</dbReference>
<dbReference type="STRING" id="266749.SAMN05421876_101430"/>
<dbReference type="Pfam" id="PF00656">
    <property type="entry name" value="Peptidase_C14"/>
    <property type="match status" value="1"/>
</dbReference>
<dbReference type="InterPro" id="IPR029030">
    <property type="entry name" value="Caspase-like_dom_sf"/>
</dbReference>
<dbReference type="PANTHER" id="PTHR48104">
    <property type="entry name" value="METACASPASE-4"/>
    <property type="match status" value="1"/>
</dbReference>
<dbReference type="OrthoDB" id="596779at2"/>
<dbReference type="AlphaFoldDB" id="A0A0C1D983"/>
<evidence type="ECO:0000313" key="2">
    <source>
        <dbReference type="EMBL" id="KIA90425.1"/>
    </source>
</evidence>
<sequence>MENFFALIIGVGGDLAATAEDATAIKTLLCDPEKGGYPPENIEFLVNEDSTKLKVLDSLENIISKTSKLEKATVMVYYSGHGLQIPNDSDPDKLDYYLKTSGADKANKEETMLNGDLFSEKIEKIKADKLLILLDCCHADGMKRKNISELEDLVIEDKSSNRALLEKLNSGEGKVFISACDDNEESVILPGSKNSLFTKVCLEVFDGKLSPADEFVSVVDLMYYVIKEIPKRVLPFHHIQRPIITEVQHLSPDYFICRNGNYKPLRNDLEDFMIDDSVERLDFIKNYSNKI</sequence>
<dbReference type="Proteomes" id="UP000031473">
    <property type="component" value="Unassembled WGS sequence"/>
</dbReference>
<protein>
    <recommendedName>
        <fullName evidence="1">Peptidase C14 caspase domain-containing protein</fullName>
    </recommendedName>
</protein>
<name>A0A0C1D983_9FLAO</name>
<dbReference type="GO" id="GO:0006508">
    <property type="term" value="P:proteolysis"/>
    <property type="evidence" value="ECO:0007669"/>
    <property type="project" value="InterPro"/>
</dbReference>
<keyword evidence="3" id="KW-1185">Reference proteome</keyword>
<evidence type="ECO:0000259" key="1">
    <source>
        <dbReference type="Pfam" id="PF00656"/>
    </source>
</evidence>
<gene>
    <name evidence="2" type="ORF">OA86_00530</name>
</gene>
<dbReference type="SUPFAM" id="SSF52129">
    <property type="entry name" value="Caspase-like"/>
    <property type="match status" value="1"/>
</dbReference>
<accession>A0A0C1D983</accession>
<dbReference type="EMBL" id="JSYL01000001">
    <property type="protein sequence ID" value="KIA90425.1"/>
    <property type="molecule type" value="Genomic_DNA"/>
</dbReference>
<dbReference type="GO" id="GO:0004197">
    <property type="term" value="F:cysteine-type endopeptidase activity"/>
    <property type="evidence" value="ECO:0007669"/>
    <property type="project" value="InterPro"/>
</dbReference>
<dbReference type="Gene3D" id="3.40.50.1460">
    <property type="match status" value="1"/>
</dbReference>
<dbReference type="GO" id="GO:0005737">
    <property type="term" value="C:cytoplasm"/>
    <property type="evidence" value="ECO:0007669"/>
    <property type="project" value="TreeGrafter"/>
</dbReference>
<dbReference type="PANTHER" id="PTHR48104:SF30">
    <property type="entry name" value="METACASPASE-1"/>
    <property type="match status" value="1"/>
</dbReference>
<dbReference type="RefSeq" id="WP_039347243.1">
    <property type="nucleotide sequence ID" value="NZ_FOLA01000001.1"/>
</dbReference>
<feature type="domain" description="Peptidase C14 caspase" evidence="1">
    <location>
        <begin position="5"/>
        <end position="208"/>
    </location>
</feature>
<dbReference type="InterPro" id="IPR011600">
    <property type="entry name" value="Pept_C14_caspase"/>
</dbReference>
<organism evidence="2 3">
    <name type="scientific">Kaistella jeonii</name>
    <dbReference type="NCBI Taxonomy" id="266749"/>
    <lineage>
        <taxon>Bacteria</taxon>
        <taxon>Pseudomonadati</taxon>
        <taxon>Bacteroidota</taxon>
        <taxon>Flavobacteriia</taxon>
        <taxon>Flavobacteriales</taxon>
        <taxon>Weeksellaceae</taxon>
        <taxon>Chryseobacterium group</taxon>
        <taxon>Kaistella</taxon>
    </lineage>
</organism>